<keyword evidence="1" id="KW-0812">Transmembrane</keyword>
<dbReference type="EMBL" id="LANO01000003">
    <property type="protein sequence ID" value="KJV53856.1"/>
    <property type="molecule type" value="Genomic_DNA"/>
</dbReference>
<evidence type="ECO:0000256" key="1">
    <source>
        <dbReference type="SAM" id="Phobius"/>
    </source>
</evidence>
<keyword evidence="1" id="KW-1133">Transmembrane helix</keyword>
<dbReference type="AlphaFoldDB" id="A0A0F3MDW5"/>
<proteinExistence type="predicted"/>
<reference evidence="2 4" key="1">
    <citation type="submission" date="2015-02" db="EMBL/GenBank/DDBJ databases">
        <title>Genome Sequencing of Rickettsiales.</title>
        <authorList>
            <person name="Daugherty S.C."/>
            <person name="Su Q."/>
            <person name="Abolude K."/>
            <person name="Beier-Sexton M."/>
            <person name="Carlyon J.A."/>
            <person name="Carter R."/>
            <person name="Day N.P."/>
            <person name="Dumler S.J."/>
            <person name="Dyachenko V."/>
            <person name="Godinez A."/>
            <person name="Kurtti T.J."/>
            <person name="Lichay M."/>
            <person name="Mullins K.E."/>
            <person name="Ott S."/>
            <person name="Pappas-Brown V."/>
            <person name="Paris D.H."/>
            <person name="Patel P."/>
            <person name="Richards A.L."/>
            <person name="Sadzewicz L."/>
            <person name="Sears K."/>
            <person name="Seidman D."/>
            <person name="Sengamalay N."/>
            <person name="Stenos J."/>
            <person name="Tallon L.J."/>
            <person name="Vincent G."/>
            <person name="Fraser C.M."/>
            <person name="Munderloh U."/>
            <person name="Dunning-Hotopp J.C."/>
        </authorList>
    </citation>
    <scope>NUCLEOTIDE SEQUENCE [LARGE SCALE GENOMIC DNA]</scope>
    <source>
        <strain evidence="2 4">Gilliam</strain>
    </source>
</reference>
<feature type="transmembrane region" description="Helical" evidence="1">
    <location>
        <begin position="72"/>
        <end position="93"/>
    </location>
</feature>
<accession>A0A0F3MDW5</accession>
<evidence type="ECO:0000313" key="3">
    <source>
        <dbReference type="EMBL" id="SPR08284.1"/>
    </source>
</evidence>
<keyword evidence="5" id="KW-1185">Reference proteome</keyword>
<reference evidence="5" key="3">
    <citation type="submission" date="2018-03" db="EMBL/GenBank/DDBJ databases">
        <authorList>
            <person name="Batty M. E."/>
            <person name="Batty M E."/>
        </authorList>
    </citation>
    <scope>NUCLEOTIDE SEQUENCE [LARGE SCALE GENOMIC DNA]</scope>
    <source>
        <strain evidence="5">Gilliam</strain>
    </source>
</reference>
<evidence type="ECO:0000313" key="4">
    <source>
        <dbReference type="Proteomes" id="UP000033769"/>
    </source>
</evidence>
<dbReference type="PATRIC" id="fig|1359184.3.peg.1421"/>
<organism evidence="2 4">
    <name type="scientific">Orientia tsutsugamushi str. Gilliam</name>
    <dbReference type="NCBI Taxonomy" id="1359184"/>
    <lineage>
        <taxon>Bacteria</taxon>
        <taxon>Pseudomonadati</taxon>
        <taxon>Pseudomonadota</taxon>
        <taxon>Alphaproteobacteria</taxon>
        <taxon>Rickettsiales</taxon>
        <taxon>Rickettsiaceae</taxon>
        <taxon>Rickettsieae</taxon>
        <taxon>Orientia</taxon>
    </lineage>
</organism>
<evidence type="ECO:0000313" key="5">
    <source>
        <dbReference type="Proteomes" id="UP000244959"/>
    </source>
</evidence>
<dbReference type="EMBL" id="LS398551">
    <property type="protein sequence ID" value="SPR08284.1"/>
    <property type="molecule type" value="Genomic_DNA"/>
</dbReference>
<name>A0A0F3MDW5_ORITS</name>
<feature type="transmembrane region" description="Helical" evidence="1">
    <location>
        <begin position="6"/>
        <end position="35"/>
    </location>
</feature>
<sequence length="174" mass="19152">MLSQILPVLLFGCILGLNITNKLIICSFLFILSVLITNLMAKLYHTANAISIAMLCVLGSLALNWYNINILFIGSSAAITISLFCSINLFNILDKKFALSFPISNLISAAIVAIIDSIIVSIALLNKFQINKIVEICLKDCVFKLSYVSVITICIYAVLYFIEHLRKTNVASKA</sequence>
<feature type="transmembrane region" description="Helical" evidence="1">
    <location>
        <begin position="105"/>
        <end position="125"/>
    </location>
</feature>
<dbReference type="Proteomes" id="UP000033769">
    <property type="component" value="Unassembled WGS sequence"/>
</dbReference>
<dbReference type="Proteomes" id="UP000244959">
    <property type="component" value="Chromosome I"/>
</dbReference>
<protein>
    <submittedName>
        <fullName evidence="2">Uncharacterized protein</fullName>
    </submittedName>
</protein>
<feature type="transmembrane region" description="Helical" evidence="1">
    <location>
        <begin position="47"/>
        <end position="66"/>
    </location>
</feature>
<evidence type="ECO:0000313" key="2">
    <source>
        <dbReference type="EMBL" id="KJV53856.1"/>
    </source>
</evidence>
<feature type="transmembrane region" description="Helical" evidence="1">
    <location>
        <begin position="145"/>
        <end position="162"/>
    </location>
</feature>
<reference evidence="3" key="2">
    <citation type="submission" date="2018-03" db="EMBL/GenBank/DDBJ databases">
        <authorList>
            <person name="Keele B.F."/>
        </authorList>
    </citation>
    <scope>NUCLEOTIDE SEQUENCE [LARGE SCALE GENOMIC DNA]</scope>
    <source>
        <strain evidence="3">Gilliam</strain>
    </source>
</reference>
<keyword evidence="1" id="KW-0472">Membrane</keyword>
<gene>
    <name evidence="3" type="ORF">GILLIAM_01657</name>
    <name evidence="2" type="ORF">OTSGILL_0430</name>
</gene>